<dbReference type="Gene3D" id="3.30.565.10">
    <property type="entry name" value="Histidine kinase-like ATPase, C-terminal domain"/>
    <property type="match status" value="1"/>
</dbReference>
<feature type="transmembrane region" description="Helical" evidence="7">
    <location>
        <begin position="107"/>
        <end position="125"/>
    </location>
</feature>
<sequence length="693" mass="79778">MKFKLSPKGKKIIIGITFILFIIITYIISTESYNLIQYAIELATIIIGFSIFIMAKNTHKVSQNNYFLFLGTTFFIVSAFDIVHILTIMNMSIFNYDTTNISLQLRAAARCFQASSLIVFSILLSREEKPVRINRIINIYYITAIIFLSEIIYGNLIFKHNLYNIRDLPIKYISEAIICAFFLIALILIVKNKKKMHDDIILYLLLSVSFLLFSELCFTFSKNSYDVLNISEHIAKLISYYLIYKAIIQTTLENPYNILFYKLTETNSSLEIKTRLLMQINKKLNGEINERKSIEENLRESKRKYQVLLDYLPFAVLTNTEGKIAYVNNAALSLLKAKKYKDLLGKDISEIIHPEFRDLSIQSIEEGYENDSKEMHEFKFIAMDNSVIDVEIKAVPHIFNDKVSSLIVIRDISERKEALKKEEALKEAKEYDRIKNEFMANISHELRTPLNVIFSSAQIIELYSQNNNNNENSKNILKYSKSLKQNCNRMLRLVNNLIDLTKIDSGFLKLNMQNHNIVNVVEEITLSVAEYIENKKINLIFDTDIEEKYMAFDVDMIERIILNLLSNAVKFTPPEGNIKVSISDEDNFITISVKDSGIGIPNDKLEMIFDRFRQVDKSLTRNTEGSGIGLNLVKSLIELHGGEIKAYSTEGVGSEFIIKLPVTLTAEDEVAAAIDIREEKVERIHIEFSDIYN</sequence>
<keyword evidence="7" id="KW-0812">Transmembrane</keyword>
<dbReference type="InterPro" id="IPR003594">
    <property type="entry name" value="HATPase_dom"/>
</dbReference>
<comment type="catalytic activity">
    <reaction evidence="1">
        <text>ATP + protein L-histidine = ADP + protein N-phospho-L-histidine.</text>
        <dbReference type="EC" id="2.7.13.3"/>
    </reaction>
</comment>
<evidence type="ECO:0000256" key="4">
    <source>
        <dbReference type="ARBA" id="ARBA00022777"/>
    </source>
</evidence>
<dbReference type="CDD" id="cd16922">
    <property type="entry name" value="HATPase_EvgS-ArcB-TorS-like"/>
    <property type="match status" value="1"/>
</dbReference>
<keyword evidence="4" id="KW-0808">Transferase</keyword>
<feature type="coiled-coil region" evidence="6">
    <location>
        <begin position="409"/>
        <end position="441"/>
    </location>
</feature>
<evidence type="ECO:0000256" key="2">
    <source>
        <dbReference type="ARBA" id="ARBA00012438"/>
    </source>
</evidence>
<dbReference type="CDD" id="cd00130">
    <property type="entry name" value="PAS"/>
    <property type="match status" value="1"/>
</dbReference>
<dbReference type="Gene3D" id="3.30.450.20">
    <property type="entry name" value="PAS domain"/>
    <property type="match status" value="1"/>
</dbReference>
<evidence type="ECO:0000256" key="6">
    <source>
        <dbReference type="SAM" id="Coils"/>
    </source>
</evidence>
<dbReference type="SUPFAM" id="SSF55874">
    <property type="entry name" value="ATPase domain of HSP90 chaperone/DNA topoisomerase II/histidine kinase"/>
    <property type="match status" value="1"/>
</dbReference>
<dbReference type="SMART" id="SM00387">
    <property type="entry name" value="HATPase_c"/>
    <property type="match status" value="1"/>
</dbReference>
<protein>
    <recommendedName>
        <fullName evidence="2">histidine kinase</fullName>
        <ecNumber evidence="2">2.7.13.3</ecNumber>
    </recommendedName>
</protein>
<evidence type="ECO:0000259" key="8">
    <source>
        <dbReference type="PROSITE" id="PS50109"/>
    </source>
</evidence>
<dbReference type="SUPFAM" id="SSF55785">
    <property type="entry name" value="PYP-like sensor domain (PAS domain)"/>
    <property type="match status" value="1"/>
</dbReference>
<dbReference type="PANTHER" id="PTHR43547:SF2">
    <property type="entry name" value="HYBRID SIGNAL TRANSDUCTION HISTIDINE KINASE C"/>
    <property type="match status" value="1"/>
</dbReference>
<proteinExistence type="predicted"/>
<dbReference type="Pfam" id="PF17159">
    <property type="entry name" value="MASE3"/>
    <property type="match status" value="1"/>
</dbReference>
<feature type="transmembrane region" description="Helical" evidence="7">
    <location>
        <begin position="201"/>
        <end position="221"/>
    </location>
</feature>
<dbReference type="EC" id="2.7.13.3" evidence="2"/>
<feature type="domain" description="Histidine kinase" evidence="8">
    <location>
        <begin position="441"/>
        <end position="664"/>
    </location>
</feature>
<evidence type="ECO:0000313" key="10">
    <source>
        <dbReference type="Proteomes" id="UP001623591"/>
    </source>
</evidence>
<reference evidence="9 10" key="1">
    <citation type="submission" date="2024-11" db="EMBL/GenBank/DDBJ databases">
        <authorList>
            <person name="Heng Y.C."/>
            <person name="Lim A.C.H."/>
            <person name="Lee J.K.Y."/>
            <person name="Kittelmann S."/>
        </authorList>
    </citation>
    <scope>NUCLEOTIDE SEQUENCE [LARGE SCALE GENOMIC DNA]</scope>
    <source>
        <strain evidence="9 10">WILCCON 0185</strain>
    </source>
</reference>
<evidence type="ECO:0000256" key="7">
    <source>
        <dbReference type="SAM" id="Phobius"/>
    </source>
</evidence>
<feature type="coiled-coil region" evidence="6">
    <location>
        <begin position="277"/>
        <end position="304"/>
    </location>
</feature>
<gene>
    <name evidence="9" type="ORF">ACJDUG_15710</name>
</gene>
<feature type="transmembrane region" description="Helical" evidence="7">
    <location>
        <begin position="35"/>
        <end position="54"/>
    </location>
</feature>
<feature type="transmembrane region" description="Helical" evidence="7">
    <location>
        <begin position="12"/>
        <end position="29"/>
    </location>
</feature>
<keyword evidence="10" id="KW-1185">Reference proteome</keyword>
<dbReference type="Gene3D" id="1.10.287.130">
    <property type="match status" value="1"/>
</dbReference>
<evidence type="ECO:0000256" key="1">
    <source>
        <dbReference type="ARBA" id="ARBA00000085"/>
    </source>
</evidence>
<keyword evidence="4" id="KW-0418">Kinase</keyword>
<dbReference type="SMART" id="SM00388">
    <property type="entry name" value="HisKA"/>
    <property type="match status" value="1"/>
</dbReference>
<dbReference type="NCBIfam" id="TIGR00229">
    <property type="entry name" value="sensory_box"/>
    <property type="match status" value="1"/>
</dbReference>
<dbReference type="InterPro" id="IPR036097">
    <property type="entry name" value="HisK_dim/P_sf"/>
</dbReference>
<evidence type="ECO:0000256" key="5">
    <source>
        <dbReference type="ARBA" id="ARBA00023012"/>
    </source>
</evidence>
<dbReference type="Pfam" id="PF13426">
    <property type="entry name" value="PAS_9"/>
    <property type="match status" value="1"/>
</dbReference>
<keyword evidence="7" id="KW-0472">Membrane</keyword>
<dbReference type="SUPFAM" id="SSF47384">
    <property type="entry name" value="Homodimeric domain of signal transducing histidine kinase"/>
    <property type="match status" value="1"/>
</dbReference>
<keyword evidence="7" id="KW-1133">Transmembrane helix</keyword>
<dbReference type="Pfam" id="PF02518">
    <property type="entry name" value="HATPase_c"/>
    <property type="match status" value="1"/>
</dbReference>
<keyword evidence="6" id="KW-0175">Coiled coil</keyword>
<dbReference type="RefSeq" id="WP_406770823.1">
    <property type="nucleotide sequence ID" value="NZ_JBJHZZ010000017.1"/>
</dbReference>
<dbReference type="InterPro" id="IPR035965">
    <property type="entry name" value="PAS-like_dom_sf"/>
</dbReference>
<feature type="transmembrane region" description="Helical" evidence="7">
    <location>
        <begin position="170"/>
        <end position="189"/>
    </location>
</feature>
<dbReference type="CDD" id="cd00082">
    <property type="entry name" value="HisKA"/>
    <property type="match status" value="1"/>
</dbReference>
<dbReference type="InterPro" id="IPR036890">
    <property type="entry name" value="HATPase_C_sf"/>
</dbReference>
<evidence type="ECO:0000313" key="9">
    <source>
        <dbReference type="EMBL" id="MFL0248394.1"/>
    </source>
</evidence>
<name>A0ABW8T729_9CLOT</name>
<dbReference type="SMART" id="SM00091">
    <property type="entry name" value="PAS"/>
    <property type="match status" value="1"/>
</dbReference>
<dbReference type="InterPro" id="IPR005467">
    <property type="entry name" value="His_kinase_dom"/>
</dbReference>
<dbReference type="InterPro" id="IPR003661">
    <property type="entry name" value="HisK_dim/P_dom"/>
</dbReference>
<dbReference type="InterPro" id="IPR033425">
    <property type="entry name" value="MASE3"/>
</dbReference>
<feature type="transmembrane region" description="Helical" evidence="7">
    <location>
        <begin position="66"/>
        <end position="87"/>
    </location>
</feature>
<dbReference type="PANTHER" id="PTHR43547">
    <property type="entry name" value="TWO-COMPONENT HISTIDINE KINASE"/>
    <property type="match status" value="1"/>
</dbReference>
<comment type="caution">
    <text evidence="9">The sequence shown here is derived from an EMBL/GenBank/DDBJ whole genome shotgun (WGS) entry which is preliminary data.</text>
</comment>
<dbReference type="Pfam" id="PF00512">
    <property type="entry name" value="HisKA"/>
    <property type="match status" value="1"/>
</dbReference>
<keyword evidence="3" id="KW-0597">Phosphoprotein</keyword>
<feature type="transmembrane region" description="Helical" evidence="7">
    <location>
        <begin position="137"/>
        <end position="158"/>
    </location>
</feature>
<dbReference type="InterPro" id="IPR000014">
    <property type="entry name" value="PAS"/>
</dbReference>
<accession>A0ABW8T729</accession>
<keyword evidence="5" id="KW-0902">Two-component regulatory system</keyword>
<organism evidence="9 10">
    <name type="scientific">Candidatus Clostridium stratigraminis</name>
    <dbReference type="NCBI Taxonomy" id="3381661"/>
    <lineage>
        <taxon>Bacteria</taxon>
        <taxon>Bacillati</taxon>
        <taxon>Bacillota</taxon>
        <taxon>Clostridia</taxon>
        <taxon>Eubacteriales</taxon>
        <taxon>Clostridiaceae</taxon>
        <taxon>Clostridium</taxon>
    </lineage>
</organism>
<evidence type="ECO:0000256" key="3">
    <source>
        <dbReference type="ARBA" id="ARBA00022553"/>
    </source>
</evidence>
<dbReference type="InterPro" id="IPR004358">
    <property type="entry name" value="Sig_transdc_His_kin-like_C"/>
</dbReference>
<dbReference type="Proteomes" id="UP001623591">
    <property type="component" value="Unassembled WGS sequence"/>
</dbReference>
<dbReference type="EMBL" id="JBJHZZ010000017">
    <property type="protein sequence ID" value="MFL0248394.1"/>
    <property type="molecule type" value="Genomic_DNA"/>
</dbReference>
<dbReference type="PRINTS" id="PR00344">
    <property type="entry name" value="BCTRLSENSOR"/>
</dbReference>
<dbReference type="PROSITE" id="PS50109">
    <property type="entry name" value="HIS_KIN"/>
    <property type="match status" value="1"/>
</dbReference>